<dbReference type="Proteomes" id="UP000077173">
    <property type="component" value="Unassembled WGS sequence"/>
</dbReference>
<evidence type="ECO:0000313" key="3">
    <source>
        <dbReference type="Proteomes" id="UP000077173"/>
    </source>
</evidence>
<dbReference type="RefSeq" id="WP_063675935.1">
    <property type="nucleotide sequence ID" value="NZ_LSEF01000008.1"/>
</dbReference>
<keyword evidence="1" id="KW-0812">Transmembrane</keyword>
<evidence type="ECO:0000256" key="1">
    <source>
        <dbReference type="SAM" id="Phobius"/>
    </source>
</evidence>
<organism evidence="2 3">
    <name type="scientific">Bradyrhizobium neotropicale</name>
    <dbReference type="NCBI Taxonomy" id="1497615"/>
    <lineage>
        <taxon>Bacteria</taxon>
        <taxon>Pseudomonadati</taxon>
        <taxon>Pseudomonadota</taxon>
        <taxon>Alphaproteobacteria</taxon>
        <taxon>Hyphomicrobiales</taxon>
        <taxon>Nitrobacteraceae</taxon>
        <taxon>Bradyrhizobium</taxon>
    </lineage>
</organism>
<name>A0A176ZJC9_9BRAD</name>
<accession>A0A176ZJC9</accession>
<dbReference type="AlphaFoldDB" id="A0A176ZJC9"/>
<keyword evidence="1" id="KW-0472">Membrane</keyword>
<feature type="transmembrane region" description="Helical" evidence="1">
    <location>
        <begin position="42"/>
        <end position="59"/>
    </location>
</feature>
<dbReference type="GeneID" id="32585214"/>
<dbReference type="EMBL" id="LSEF01000008">
    <property type="protein sequence ID" value="OAF19992.1"/>
    <property type="molecule type" value="Genomic_DNA"/>
</dbReference>
<evidence type="ECO:0000313" key="2">
    <source>
        <dbReference type="EMBL" id="OAF19992.1"/>
    </source>
</evidence>
<protein>
    <submittedName>
        <fullName evidence="2">Uncharacterized protein</fullName>
    </submittedName>
</protein>
<proteinExistence type="predicted"/>
<reference evidence="2 3" key="1">
    <citation type="submission" date="2016-02" db="EMBL/GenBank/DDBJ databases">
        <title>Draft genome sequence of the strain BR 10247T Bradyrhizobium neotropicale isolated from nodules of Centrolobium paraense.</title>
        <authorList>
            <person name="Simoes-Araujo J.L."/>
            <person name="Barauna A.C."/>
            <person name="Silva K."/>
            <person name="Zilli J.E."/>
        </authorList>
    </citation>
    <scope>NUCLEOTIDE SEQUENCE [LARGE SCALE GENOMIC DNA]</scope>
    <source>
        <strain evidence="2 3">BR 10247</strain>
    </source>
</reference>
<keyword evidence="3" id="KW-1185">Reference proteome</keyword>
<sequence>MRILGLILRTLFLLVVIVVTVRVASPQTESLWSAYDTPSDMFRFVLGVAVGGFIAFQIFQYPKSPAEMRKWVPIGLAVLPLALLCAAVIW</sequence>
<gene>
    <name evidence="2" type="ORF">AXW67_34180</name>
</gene>
<keyword evidence="1" id="KW-1133">Transmembrane helix</keyword>
<feature type="transmembrane region" description="Helical" evidence="1">
    <location>
        <begin position="71"/>
        <end position="89"/>
    </location>
</feature>
<comment type="caution">
    <text evidence="2">The sequence shown here is derived from an EMBL/GenBank/DDBJ whole genome shotgun (WGS) entry which is preliminary data.</text>
</comment>